<sequence length="75" mass="7960">MRPEGVRVREGICGAVGGNGWSRTVCGAGRVMCSGGCGMTSTRGVWVCGTMVVGRRFRVCVVREGYWALSIECSV</sequence>
<gene>
    <name evidence="1" type="ORF">DEO72_LG10g2000</name>
</gene>
<proteinExistence type="predicted"/>
<evidence type="ECO:0000313" key="2">
    <source>
        <dbReference type="Proteomes" id="UP000501690"/>
    </source>
</evidence>
<name>A0A4D6NBR3_VIGUN</name>
<keyword evidence="2" id="KW-1185">Reference proteome</keyword>
<dbReference type="EMBL" id="CP039354">
    <property type="protein sequence ID" value="QCE10768.1"/>
    <property type="molecule type" value="Genomic_DNA"/>
</dbReference>
<evidence type="ECO:0000313" key="1">
    <source>
        <dbReference type="EMBL" id="QCE10768.1"/>
    </source>
</evidence>
<reference evidence="1 2" key="1">
    <citation type="submission" date="2019-04" db="EMBL/GenBank/DDBJ databases">
        <title>An improved genome assembly and genetic linkage map for asparagus bean, Vigna unguiculata ssp. sesquipedialis.</title>
        <authorList>
            <person name="Xia Q."/>
            <person name="Zhang R."/>
            <person name="Dong Y."/>
        </authorList>
    </citation>
    <scope>NUCLEOTIDE SEQUENCE [LARGE SCALE GENOMIC DNA]</scope>
    <source>
        <tissue evidence="1">Leaf</tissue>
    </source>
</reference>
<organism evidence="1 2">
    <name type="scientific">Vigna unguiculata</name>
    <name type="common">Cowpea</name>
    <dbReference type="NCBI Taxonomy" id="3917"/>
    <lineage>
        <taxon>Eukaryota</taxon>
        <taxon>Viridiplantae</taxon>
        <taxon>Streptophyta</taxon>
        <taxon>Embryophyta</taxon>
        <taxon>Tracheophyta</taxon>
        <taxon>Spermatophyta</taxon>
        <taxon>Magnoliopsida</taxon>
        <taxon>eudicotyledons</taxon>
        <taxon>Gunneridae</taxon>
        <taxon>Pentapetalae</taxon>
        <taxon>rosids</taxon>
        <taxon>fabids</taxon>
        <taxon>Fabales</taxon>
        <taxon>Fabaceae</taxon>
        <taxon>Papilionoideae</taxon>
        <taxon>50 kb inversion clade</taxon>
        <taxon>NPAAA clade</taxon>
        <taxon>indigoferoid/millettioid clade</taxon>
        <taxon>Phaseoleae</taxon>
        <taxon>Vigna</taxon>
    </lineage>
</organism>
<dbReference type="Proteomes" id="UP000501690">
    <property type="component" value="Linkage Group LG10"/>
</dbReference>
<protein>
    <submittedName>
        <fullName evidence="1">Uncharacterized protein</fullName>
    </submittedName>
</protein>
<accession>A0A4D6NBR3</accession>
<dbReference type="AlphaFoldDB" id="A0A4D6NBR3"/>